<gene>
    <name evidence="2" type="primary">SNF1_2</name>
    <name evidence="2" type="ORF">LTR09_012556</name>
</gene>
<dbReference type="EC" id="2.7.11.1" evidence="2"/>
<keyword evidence="3" id="KW-1185">Reference proteome</keyword>
<comment type="caution">
    <text evidence="2">The sequence shown here is derived from an EMBL/GenBank/DDBJ whole genome shotgun (WGS) entry which is preliminary data.</text>
</comment>
<dbReference type="InterPro" id="IPR000719">
    <property type="entry name" value="Prot_kinase_dom"/>
</dbReference>
<keyword evidence="2" id="KW-0808">Transferase</keyword>
<dbReference type="EMBL" id="JAWDJX010000134">
    <property type="protein sequence ID" value="KAK3045926.1"/>
    <property type="molecule type" value="Genomic_DNA"/>
</dbReference>
<dbReference type="GO" id="GO:0004674">
    <property type="term" value="F:protein serine/threonine kinase activity"/>
    <property type="evidence" value="ECO:0007669"/>
    <property type="project" value="UniProtKB-EC"/>
</dbReference>
<feature type="domain" description="Protein kinase" evidence="1">
    <location>
        <begin position="9"/>
        <end position="83"/>
    </location>
</feature>
<dbReference type="InterPro" id="IPR011009">
    <property type="entry name" value="Kinase-like_dom_sf"/>
</dbReference>
<dbReference type="AlphaFoldDB" id="A0AAJ0D4T2"/>
<evidence type="ECO:0000259" key="1">
    <source>
        <dbReference type="PROSITE" id="PS50011"/>
    </source>
</evidence>
<dbReference type="Proteomes" id="UP001271007">
    <property type="component" value="Unassembled WGS sequence"/>
</dbReference>
<keyword evidence="2" id="KW-0418">Kinase</keyword>
<evidence type="ECO:0000313" key="2">
    <source>
        <dbReference type="EMBL" id="KAK3045926.1"/>
    </source>
</evidence>
<dbReference type="SUPFAM" id="SSF56112">
    <property type="entry name" value="Protein kinase-like (PK-like)"/>
    <property type="match status" value="1"/>
</dbReference>
<sequence length="83" mass="9546">MSGILIGDYHVFEPFASGSVGTVHYVTHTVTGKPYALKRIKRRHYHDERAIQNEIEILRTISHAHACRVVEVFTQRFDGPDIR</sequence>
<reference evidence="2" key="1">
    <citation type="submission" date="2023-04" db="EMBL/GenBank/DDBJ databases">
        <title>Black Yeasts Isolated from many extreme environments.</title>
        <authorList>
            <person name="Coleine C."/>
            <person name="Stajich J.E."/>
            <person name="Selbmann L."/>
        </authorList>
    </citation>
    <scope>NUCLEOTIDE SEQUENCE</scope>
    <source>
        <strain evidence="2">CCFEE 5312</strain>
    </source>
</reference>
<organism evidence="2 3">
    <name type="scientific">Extremus antarcticus</name>
    <dbReference type="NCBI Taxonomy" id="702011"/>
    <lineage>
        <taxon>Eukaryota</taxon>
        <taxon>Fungi</taxon>
        <taxon>Dikarya</taxon>
        <taxon>Ascomycota</taxon>
        <taxon>Pezizomycotina</taxon>
        <taxon>Dothideomycetes</taxon>
        <taxon>Dothideomycetidae</taxon>
        <taxon>Mycosphaerellales</taxon>
        <taxon>Extremaceae</taxon>
        <taxon>Extremus</taxon>
    </lineage>
</organism>
<dbReference type="GO" id="GO:0005524">
    <property type="term" value="F:ATP binding"/>
    <property type="evidence" value="ECO:0007669"/>
    <property type="project" value="InterPro"/>
</dbReference>
<protein>
    <submittedName>
        <fullName evidence="2">Protein kinase</fullName>
        <ecNumber evidence="2">2.7.11.1</ecNumber>
    </submittedName>
</protein>
<dbReference type="PROSITE" id="PS50011">
    <property type="entry name" value="PROTEIN_KINASE_DOM"/>
    <property type="match status" value="1"/>
</dbReference>
<evidence type="ECO:0000313" key="3">
    <source>
        <dbReference type="Proteomes" id="UP001271007"/>
    </source>
</evidence>
<name>A0AAJ0D4T2_9PEZI</name>
<dbReference type="Pfam" id="PF00069">
    <property type="entry name" value="Pkinase"/>
    <property type="match status" value="1"/>
</dbReference>
<accession>A0AAJ0D4T2</accession>
<proteinExistence type="predicted"/>
<dbReference type="Gene3D" id="3.30.200.20">
    <property type="entry name" value="Phosphorylase Kinase, domain 1"/>
    <property type="match status" value="1"/>
</dbReference>